<reference evidence="2 3" key="1">
    <citation type="submission" date="2015-04" db="EMBL/GenBank/DDBJ databases">
        <title>Complete genome sequence of Schizopora paradoxa KUC8140, a cosmopolitan wood degrader in East Asia.</title>
        <authorList>
            <consortium name="DOE Joint Genome Institute"/>
            <person name="Min B."/>
            <person name="Park H."/>
            <person name="Jang Y."/>
            <person name="Kim J.-J."/>
            <person name="Kim K.H."/>
            <person name="Pangilinan J."/>
            <person name="Lipzen A."/>
            <person name="Riley R."/>
            <person name="Grigoriev I.V."/>
            <person name="Spatafora J.W."/>
            <person name="Choi I.-G."/>
        </authorList>
    </citation>
    <scope>NUCLEOTIDE SEQUENCE [LARGE SCALE GENOMIC DNA]</scope>
    <source>
        <strain evidence="2 3">KUC8140</strain>
    </source>
</reference>
<feature type="region of interest" description="Disordered" evidence="1">
    <location>
        <begin position="607"/>
        <end position="667"/>
    </location>
</feature>
<name>A0A0H2SNW0_9AGAM</name>
<evidence type="ECO:0000313" key="3">
    <source>
        <dbReference type="Proteomes" id="UP000053477"/>
    </source>
</evidence>
<feature type="compositionally biased region" description="Polar residues" evidence="1">
    <location>
        <begin position="518"/>
        <end position="539"/>
    </location>
</feature>
<dbReference type="STRING" id="27342.A0A0H2SNW0"/>
<evidence type="ECO:0000256" key="1">
    <source>
        <dbReference type="SAM" id="MobiDB-lite"/>
    </source>
</evidence>
<feature type="compositionally biased region" description="Polar residues" evidence="1">
    <location>
        <begin position="1019"/>
        <end position="1033"/>
    </location>
</feature>
<feature type="compositionally biased region" description="Polar residues" evidence="1">
    <location>
        <begin position="996"/>
        <end position="1008"/>
    </location>
</feature>
<feature type="region of interest" description="Disordered" evidence="1">
    <location>
        <begin position="951"/>
        <end position="1137"/>
    </location>
</feature>
<feature type="compositionally biased region" description="Polar residues" evidence="1">
    <location>
        <begin position="16"/>
        <end position="28"/>
    </location>
</feature>
<feature type="region of interest" description="Disordered" evidence="1">
    <location>
        <begin position="383"/>
        <end position="574"/>
    </location>
</feature>
<feature type="compositionally biased region" description="Polar residues" evidence="1">
    <location>
        <begin position="214"/>
        <end position="236"/>
    </location>
</feature>
<feature type="compositionally biased region" description="Basic and acidic residues" evidence="1">
    <location>
        <begin position="1315"/>
        <end position="1332"/>
    </location>
</feature>
<feature type="compositionally biased region" description="Polar residues" evidence="1">
    <location>
        <begin position="1150"/>
        <end position="1161"/>
    </location>
</feature>
<feature type="region of interest" description="Disordered" evidence="1">
    <location>
        <begin position="1149"/>
        <end position="1241"/>
    </location>
</feature>
<feature type="compositionally biased region" description="Low complexity" evidence="1">
    <location>
        <begin position="259"/>
        <end position="284"/>
    </location>
</feature>
<feature type="region of interest" description="Disordered" evidence="1">
    <location>
        <begin position="1"/>
        <end position="41"/>
    </location>
</feature>
<organism evidence="2 3">
    <name type="scientific">Schizopora paradoxa</name>
    <dbReference type="NCBI Taxonomy" id="27342"/>
    <lineage>
        <taxon>Eukaryota</taxon>
        <taxon>Fungi</taxon>
        <taxon>Dikarya</taxon>
        <taxon>Basidiomycota</taxon>
        <taxon>Agaricomycotina</taxon>
        <taxon>Agaricomycetes</taxon>
        <taxon>Hymenochaetales</taxon>
        <taxon>Schizoporaceae</taxon>
        <taxon>Schizopora</taxon>
    </lineage>
</organism>
<keyword evidence="3" id="KW-1185">Reference proteome</keyword>
<feature type="compositionally biased region" description="Basic and acidic residues" evidence="1">
    <location>
        <begin position="1289"/>
        <end position="1299"/>
    </location>
</feature>
<feature type="compositionally biased region" description="Pro residues" evidence="1">
    <location>
        <begin position="615"/>
        <end position="625"/>
    </location>
</feature>
<feature type="compositionally biased region" description="Basic and acidic residues" evidence="1">
    <location>
        <begin position="980"/>
        <end position="990"/>
    </location>
</feature>
<gene>
    <name evidence="2" type="ORF">SCHPADRAFT_865977</name>
</gene>
<feature type="compositionally biased region" description="Polar residues" evidence="1">
    <location>
        <begin position="817"/>
        <end position="834"/>
    </location>
</feature>
<dbReference type="Proteomes" id="UP000053477">
    <property type="component" value="Unassembled WGS sequence"/>
</dbReference>
<sequence length="1645" mass="175741">MHRFRKKSDAKRGEGSAQNSPARSSDASSYPGPTASTYSTISQASSSYLQPLPSLPPVSDFRTSLILPDLTKRFTLLRTSTGDPVSLDDLKSRFAQQRATGTGQVISEEEEDMLLEALSRIRGSNAAASSRGTASGSDSSTYVKNEVPSSPFSGSDFGHSSVRESSLSAATSSTGLHESSMEGSSLSLSPSGRSAKRHSNNMFGGGFKDRSYIRKQTTRTGGSNRSILSTSPSEASGSALIDAYADAPRPVTPENATPSILSSNSSPSDKSSSMTRSPILSVASVDEDSSASGTSTLRFSKRLTNSQLKRMSTSLEKAIREMEEEAEDQVLVPRTPITNGMFTSAKSTSVTMDTDNSNEQVAHAITTVNDSAVTFSEANIDRPSSAGGFRSPSPFYATSPKSPMSRAMANSPVIPRSITPRNVDLDDQRSHSTTPRAASPSDRLIHTIPLSLPASTLLRRGSNASTTQEVRRPTSPLSAFTFPKSPTGRATPEPRIASSDGSPPTYSPTPWRRPVSPLTGSPFHTLNGSRPSTPSNVTWTVGAKSPTAKPLGRNGTITSSHSRNASTTSIGNTQEVTELKNAAKDNLRAATRSPPVFNLVDSVIESADPKSKPNLNPPQPSPSPLPNLGFDASALAHRAAMSPSPTREISNTTGSSSSVNGSAGESIQRMRSPFITPPASPFSPKFKSNPLMVDPLSNSSRSSLASAGSSYHSWDEEHNLGIAFIGTSETQERVWHEIPLPPPSTNGVNSSNTHSRSGSRSKHSHDDPEYILRHATGLSKLDILTIQSKLLEAASMRAKTNETRSPSTLRRRRPSTAQSIQSFGGPSRTTSPAPQQFMGASTIGRSTENVAKASALLNSLADSIEKPVIPQKFMNVNEAEKEVAAADLGTSSPSRRNKDLADILFGAEVVSSTAVASEPHQPLLHELAGPDHENERSEGTDVLQSQAEITQADGMRSAQEPVSEAAAGSSPPAMDPDPGELIREVQKRAEAAMAQLQRSMQTTRSPVQNGAPRKRINRQDISSPTLVQSSTSIDKIPTFPASPLHSPGPGPQRSGSKLSNGIRRLRNTLRSKPNTPNGEEVLPWSNDTLTSPHNPTTHQHSINTSKPSTLNPSNNGSFNGFRSTASISPPASAGPSLKTFMNRFRKRGSNENQMDMEQRNGSSSFNSSLASSTSISPDERHGIPVPFSAPPTQIETFPRTKAYTVQSPILSRQTTDTATIHASQVSPPSSPQPPSSPSDPAALRRFFDAAQDIGLGKVALDYLASVNPEWTPSSTPTVIVTGNESAKNSLEENHPREDSLSPIDRVASPVSPISDFDHPGDLGRSRSLREHQVSPPVPRRVREIAEAHGNSNNPIVRRTLIFPSANGSSTDLASLVRKASKKAHRASAVSTQSNRSIHDRVPTPPPTKAKRQSVDSEPPVPILPTSLTWTGHAAPRNLSDINIEKSNSLHDSFYDMYTGDRTGSSQAHDLSEPPKTPVDEFIGDAEAGQAIEITEMANGETIWSIVNGLRADDAESVYQHRVSMASAFSEAPHENESEQLFFKEHARNLSKGSSRSNLVLQRKGTLTGGSSRNRPETKVFYSSSAHIARLIEQLSRGADAGSFNIKPTMLPGGHSHSASLQSEGDAHWTVEERLDHMLGVVGTAS</sequence>
<feature type="region of interest" description="Disordered" evidence="1">
    <location>
        <begin position="796"/>
        <end position="839"/>
    </location>
</feature>
<evidence type="ECO:0000313" key="2">
    <source>
        <dbReference type="EMBL" id="KLO18791.1"/>
    </source>
</evidence>
<feature type="compositionally biased region" description="Pro residues" evidence="1">
    <location>
        <begin position="1228"/>
        <end position="1237"/>
    </location>
</feature>
<feature type="compositionally biased region" description="Polar residues" evidence="1">
    <location>
        <begin position="1085"/>
        <end position="1122"/>
    </location>
</feature>
<feature type="region of interest" description="Disordered" evidence="1">
    <location>
        <begin position="1383"/>
        <end position="1433"/>
    </location>
</feature>
<feature type="region of interest" description="Disordered" evidence="1">
    <location>
        <begin position="1286"/>
        <end position="1339"/>
    </location>
</feature>
<protein>
    <submittedName>
        <fullName evidence="2">Uncharacterized protein</fullName>
    </submittedName>
</protein>
<dbReference type="InParanoid" id="A0A0H2SNW0"/>
<feature type="compositionally biased region" description="Low complexity" evidence="1">
    <location>
        <begin position="123"/>
        <end position="140"/>
    </location>
</feature>
<accession>A0A0H2SNW0</accession>
<feature type="compositionally biased region" description="Polar residues" evidence="1">
    <location>
        <begin position="1203"/>
        <end position="1222"/>
    </location>
</feature>
<proteinExistence type="predicted"/>
<dbReference type="OrthoDB" id="3259825at2759"/>
<feature type="compositionally biased region" description="Polar residues" evidence="1">
    <location>
        <begin position="141"/>
        <end position="153"/>
    </location>
</feature>
<feature type="region of interest" description="Disordered" evidence="1">
    <location>
        <begin position="737"/>
        <end position="767"/>
    </location>
</feature>
<dbReference type="EMBL" id="KQ085891">
    <property type="protein sequence ID" value="KLO18791.1"/>
    <property type="molecule type" value="Genomic_DNA"/>
</dbReference>
<feature type="compositionally biased region" description="Polar residues" evidence="1">
    <location>
        <begin position="555"/>
        <end position="574"/>
    </location>
</feature>
<feature type="compositionally biased region" description="Low complexity" evidence="1">
    <location>
        <begin position="1162"/>
        <end position="1176"/>
    </location>
</feature>
<feature type="region of interest" description="Disordered" evidence="1">
    <location>
        <begin position="123"/>
        <end position="295"/>
    </location>
</feature>
<feature type="compositionally biased region" description="Low complexity" evidence="1">
    <location>
        <begin position="1123"/>
        <end position="1136"/>
    </location>
</feature>
<feature type="compositionally biased region" description="Low complexity" evidence="1">
    <location>
        <begin position="163"/>
        <end position="193"/>
    </location>
</feature>
<feature type="compositionally biased region" description="Low complexity" evidence="1">
    <location>
        <begin position="650"/>
        <end position="662"/>
    </location>
</feature>